<dbReference type="Gene3D" id="4.10.1000.10">
    <property type="entry name" value="Zinc finger, CCCH-type"/>
    <property type="match status" value="1"/>
</dbReference>
<dbReference type="SMART" id="SM00356">
    <property type="entry name" value="ZnF_C3H1"/>
    <property type="match status" value="3"/>
</dbReference>
<keyword evidence="7" id="KW-0472">Membrane</keyword>
<organism evidence="9 10">
    <name type="scientific">Stylosanthes scabra</name>
    <dbReference type="NCBI Taxonomy" id="79078"/>
    <lineage>
        <taxon>Eukaryota</taxon>
        <taxon>Viridiplantae</taxon>
        <taxon>Streptophyta</taxon>
        <taxon>Embryophyta</taxon>
        <taxon>Tracheophyta</taxon>
        <taxon>Spermatophyta</taxon>
        <taxon>Magnoliopsida</taxon>
        <taxon>eudicotyledons</taxon>
        <taxon>Gunneridae</taxon>
        <taxon>Pentapetalae</taxon>
        <taxon>rosids</taxon>
        <taxon>fabids</taxon>
        <taxon>Fabales</taxon>
        <taxon>Fabaceae</taxon>
        <taxon>Papilionoideae</taxon>
        <taxon>50 kb inversion clade</taxon>
        <taxon>dalbergioids sensu lato</taxon>
        <taxon>Dalbergieae</taxon>
        <taxon>Pterocarpus clade</taxon>
        <taxon>Stylosanthes</taxon>
    </lineage>
</organism>
<accession>A0ABU6RC68</accession>
<dbReference type="Proteomes" id="UP001341840">
    <property type="component" value="Unassembled WGS sequence"/>
</dbReference>
<dbReference type="InterPro" id="IPR036855">
    <property type="entry name" value="Znf_CCCH_sf"/>
</dbReference>
<reference evidence="9 10" key="1">
    <citation type="journal article" date="2023" name="Plants (Basel)">
        <title>Bridging the Gap: Combining Genomics and Transcriptomics Approaches to Understand Stylosanthes scabra, an Orphan Legume from the Brazilian Caatinga.</title>
        <authorList>
            <person name="Ferreira-Neto J.R.C."/>
            <person name="da Silva M.D."/>
            <person name="Binneck E."/>
            <person name="de Melo N.F."/>
            <person name="da Silva R.H."/>
            <person name="de Melo A.L.T.M."/>
            <person name="Pandolfi V."/>
            <person name="Bustamante F.O."/>
            <person name="Brasileiro-Vidal A.C."/>
            <person name="Benko-Iseppon A.M."/>
        </authorList>
    </citation>
    <scope>NUCLEOTIDE SEQUENCE [LARGE SCALE GENOMIC DNA]</scope>
    <source>
        <tissue evidence="9">Leaves</tissue>
    </source>
</reference>
<evidence type="ECO:0000313" key="9">
    <source>
        <dbReference type="EMBL" id="MED6121581.1"/>
    </source>
</evidence>
<keyword evidence="3 5" id="KW-0863">Zinc-finger</keyword>
<evidence type="ECO:0000256" key="3">
    <source>
        <dbReference type="ARBA" id="ARBA00022771"/>
    </source>
</evidence>
<dbReference type="PANTHER" id="PTHR13119">
    <property type="entry name" value="ZINC FINGER CCCH DOMAIN-CONTAINING PROTEI"/>
    <property type="match status" value="1"/>
</dbReference>
<comment type="caution">
    <text evidence="9">The sequence shown here is derived from an EMBL/GenBank/DDBJ whole genome shotgun (WGS) entry which is preliminary data.</text>
</comment>
<feature type="region of interest" description="Disordered" evidence="6">
    <location>
        <begin position="465"/>
        <end position="502"/>
    </location>
</feature>
<feature type="zinc finger region" description="C3H1-type" evidence="5">
    <location>
        <begin position="307"/>
        <end position="334"/>
    </location>
</feature>
<dbReference type="PANTHER" id="PTHR13119:SF12">
    <property type="entry name" value="PROTEIN SUPPRESSOR OF SABLE"/>
    <property type="match status" value="1"/>
</dbReference>
<keyword evidence="10" id="KW-1185">Reference proteome</keyword>
<dbReference type="EMBL" id="JASCZI010030344">
    <property type="protein sequence ID" value="MED6121581.1"/>
    <property type="molecule type" value="Genomic_DNA"/>
</dbReference>
<dbReference type="Pfam" id="PF14608">
    <property type="entry name" value="zf-CCCH_2"/>
    <property type="match status" value="3"/>
</dbReference>
<protein>
    <recommendedName>
        <fullName evidence="8">C3H1-type domain-containing protein</fullName>
    </recommendedName>
</protein>
<evidence type="ECO:0000256" key="5">
    <source>
        <dbReference type="PROSITE-ProRule" id="PRU00723"/>
    </source>
</evidence>
<evidence type="ECO:0000256" key="2">
    <source>
        <dbReference type="ARBA" id="ARBA00022737"/>
    </source>
</evidence>
<feature type="zinc finger region" description="C3H1-type" evidence="5">
    <location>
        <begin position="337"/>
        <end position="360"/>
    </location>
</feature>
<keyword evidence="7" id="KW-0812">Transmembrane</keyword>
<evidence type="ECO:0000256" key="7">
    <source>
        <dbReference type="SAM" id="Phobius"/>
    </source>
</evidence>
<dbReference type="InterPro" id="IPR045124">
    <property type="entry name" value="Su(sable)-like"/>
</dbReference>
<feature type="transmembrane region" description="Helical" evidence="7">
    <location>
        <begin position="54"/>
        <end position="71"/>
    </location>
</feature>
<evidence type="ECO:0000256" key="1">
    <source>
        <dbReference type="ARBA" id="ARBA00022723"/>
    </source>
</evidence>
<dbReference type="PROSITE" id="PS50103">
    <property type="entry name" value="ZF_C3H1"/>
    <property type="match status" value="3"/>
</dbReference>
<evidence type="ECO:0000256" key="6">
    <source>
        <dbReference type="SAM" id="MobiDB-lite"/>
    </source>
</evidence>
<feature type="domain" description="C3H1-type" evidence="8">
    <location>
        <begin position="307"/>
        <end position="334"/>
    </location>
</feature>
<feature type="region of interest" description="Disordered" evidence="6">
    <location>
        <begin position="603"/>
        <end position="622"/>
    </location>
</feature>
<keyword evidence="1 5" id="KW-0479">Metal-binding</keyword>
<keyword evidence="7" id="KW-1133">Transmembrane helix</keyword>
<keyword evidence="2" id="KW-0677">Repeat</keyword>
<feature type="domain" description="C3H1-type" evidence="8">
    <location>
        <begin position="337"/>
        <end position="360"/>
    </location>
</feature>
<feature type="compositionally biased region" description="Polar residues" evidence="6">
    <location>
        <begin position="479"/>
        <end position="496"/>
    </location>
</feature>
<dbReference type="SUPFAM" id="SSF90229">
    <property type="entry name" value="CCCH zinc finger"/>
    <property type="match status" value="1"/>
</dbReference>
<gene>
    <name evidence="9" type="ORF">PIB30_031562</name>
</gene>
<name>A0ABU6RC68_9FABA</name>
<proteinExistence type="predicted"/>
<evidence type="ECO:0000256" key="4">
    <source>
        <dbReference type="ARBA" id="ARBA00022833"/>
    </source>
</evidence>
<feature type="domain" description="C3H1-type" evidence="8">
    <location>
        <begin position="278"/>
        <end position="305"/>
    </location>
</feature>
<sequence length="685" mass="75795">MEQAELDTSKSLSFPPYRRSHLHSETYLTLIRIFSHLPATPVVERSQRKKKRNLSSLNLLVLILYITRMLSPRKKYRNLTRPLKGLKNKDRECVVNDIVLGDIEEIMGIEEVEEASRTILQDRCNDADKEQQRIMDELELAVNGTQNIVCDGGVIFSGVLSGEKQNDSRVVELMDYRLENDEFLHSDVKKCGNAGDMQVQGSRDQILSTSMQEQTSALVTSTSNINHENEMKMVCAAMDSLPNSKGEVGKKKKRRKRAEKNKQLGVKRLKLPLVQQKPKTINYCRHFLVGRCYEGDKCQFSHDTVPSTKSSPCSFFARHSCMKGDDCPFDHQLSKYPCDNFVSRGFCARGDVCLFSHKLEGKFSKRLLVDGCKRFRDSSLPAKEDIPTASKVCKPGTKSPHFSGNTNFNMPPNIHGYSSIQQNHLINSPRVLSHINLEHKVTNTVQKQPKLASKGVSFIDVAKLSSPTPTTPKEGMTKVGSSSADQSTSGTNQTSVEIPKKLPPRVPKGINFLAFGKDPVNSFKSSFKSLVNAENGIDVLQIISFGLLDHNNSSIKVDDGSKDIDGTKGRIPQTDLVSSEIFEKNQSVAESIKLSFPGKASMTDASTGLQGSPHVDDNKSKPVQEAKGATDLFQTSTAAPFMLLVSPLSSEQLPSRKELVSTLLSFAAEHELVIKKKDSAGTSTA</sequence>
<dbReference type="InterPro" id="IPR000571">
    <property type="entry name" value="Znf_CCCH"/>
</dbReference>
<evidence type="ECO:0000313" key="10">
    <source>
        <dbReference type="Proteomes" id="UP001341840"/>
    </source>
</evidence>
<evidence type="ECO:0000259" key="8">
    <source>
        <dbReference type="PROSITE" id="PS50103"/>
    </source>
</evidence>
<feature type="zinc finger region" description="C3H1-type" evidence="5">
    <location>
        <begin position="278"/>
        <end position="305"/>
    </location>
</feature>
<keyword evidence="4 5" id="KW-0862">Zinc</keyword>